<name>X0KG24_FUSOX</name>
<proteinExistence type="predicted"/>
<dbReference type="AlphaFoldDB" id="X0KG24"/>
<sequence length="36" mass="4210">YTECDVVSLSIGPDEEKQYKETPKKLLDRERFGTAY</sequence>
<gene>
    <name evidence="1" type="ORF">FOTG_18948</name>
</gene>
<dbReference type="Proteomes" id="UP000030701">
    <property type="component" value="Unassembled WGS sequence"/>
</dbReference>
<dbReference type="HOGENOM" id="CLU_3362188_0_0_1"/>
<reference evidence="1" key="1">
    <citation type="submission" date="2011-11" db="EMBL/GenBank/DDBJ databases">
        <title>The Genome Sequence of Fusarium oxysporum Cotton.</title>
        <authorList>
            <consortium name="The Broad Institute Genome Sequencing Platform"/>
            <person name="Ma L.-J."/>
            <person name="Gale L.R."/>
            <person name="Schwartz D.C."/>
            <person name="Zhou S."/>
            <person name="Corby-Kistler H."/>
            <person name="Young S.K."/>
            <person name="Zeng Q."/>
            <person name="Gargeya S."/>
            <person name="Fitzgerald M."/>
            <person name="Haas B."/>
            <person name="Abouelleil A."/>
            <person name="Alvarado L."/>
            <person name="Arachchi H.M."/>
            <person name="Berlin A."/>
            <person name="Brown A."/>
            <person name="Chapman S.B."/>
            <person name="Chen Z."/>
            <person name="Dunbar C."/>
            <person name="Freedman E."/>
            <person name="Gearin G."/>
            <person name="Goldberg J."/>
            <person name="Griggs A."/>
            <person name="Gujja S."/>
            <person name="Heiman D."/>
            <person name="Howarth C."/>
            <person name="Larson L."/>
            <person name="Lui A."/>
            <person name="MacDonald P.J.P."/>
            <person name="Montmayeur A."/>
            <person name="Murphy C."/>
            <person name="Neiman D."/>
            <person name="Pearson M."/>
            <person name="Priest M."/>
            <person name="Roberts A."/>
            <person name="Saif S."/>
            <person name="Shea T."/>
            <person name="Shenoy N."/>
            <person name="Sisk P."/>
            <person name="Stolte C."/>
            <person name="Sykes S."/>
            <person name="Wortman J."/>
            <person name="Nusbaum C."/>
            <person name="Birren B."/>
        </authorList>
    </citation>
    <scope>NUCLEOTIDE SEQUENCE [LARGE SCALE GENOMIC DNA]</scope>
    <source>
        <strain evidence="1">25433</strain>
    </source>
</reference>
<protein>
    <submittedName>
        <fullName evidence="1">Uncharacterized protein</fullName>
    </submittedName>
</protein>
<evidence type="ECO:0000313" key="1">
    <source>
        <dbReference type="EMBL" id="EXM12554.1"/>
    </source>
</evidence>
<organism evidence="1">
    <name type="scientific">Fusarium oxysporum f. sp. vasinfectum 25433</name>
    <dbReference type="NCBI Taxonomy" id="1089449"/>
    <lineage>
        <taxon>Eukaryota</taxon>
        <taxon>Fungi</taxon>
        <taxon>Dikarya</taxon>
        <taxon>Ascomycota</taxon>
        <taxon>Pezizomycotina</taxon>
        <taxon>Sordariomycetes</taxon>
        <taxon>Hypocreomycetidae</taxon>
        <taxon>Hypocreales</taxon>
        <taxon>Nectriaceae</taxon>
        <taxon>Fusarium</taxon>
        <taxon>Fusarium oxysporum species complex</taxon>
    </lineage>
</organism>
<dbReference type="EMBL" id="KK035475">
    <property type="protein sequence ID" value="EXM12554.1"/>
    <property type="molecule type" value="Genomic_DNA"/>
</dbReference>
<reference evidence="1" key="2">
    <citation type="submission" date="2014-03" db="EMBL/GenBank/DDBJ databases">
        <title>The Genome Annotation of Fusarium oxysporum Cotton.</title>
        <authorList>
            <consortium name="The Broad Institute Genomics Platform"/>
            <person name="Ma L.-J."/>
            <person name="Corby-Kistler H."/>
            <person name="Broz K."/>
            <person name="Gale L.R."/>
            <person name="Jonkers W."/>
            <person name="O'Donnell K."/>
            <person name="Ploetz R."/>
            <person name="Steinberg C."/>
            <person name="Schwartz D.C."/>
            <person name="VanEtten H."/>
            <person name="Zhou S."/>
            <person name="Young S.K."/>
            <person name="Zeng Q."/>
            <person name="Gargeya S."/>
            <person name="Fitzgerald M."/>
            <person name="Abouelleil A."/>
            <person name="Alvarado L."/>
            <person name="Chapman S.B."/>
            <person name="Gainer-Dewar J."/>
            <person name="Goldberg J."/>
            <person name="Griggs A."/>
            <person name="Gujja S."/>
            <person name="Hansen M."/>
            <person name="Howarth C."/>
            <person name="Imamovic A."/>
            <person name="Ireland A."/>
            <person name="Larimer J."/>
            <person name="McCowan C."/>
            <person name="Murphy C."/>
            <person name="Pearson M."/>
            <person name="Poon T.W."/>
            <person name="Priest M."/>
            <person name="Roberts A."/>
            <person name="Saif S."/>
            <person name="Shea T."/>
            <person name="Sykes S."/>
            <person name="Wortman J."/>
            <person name="Nusbaum C."/>
            <person name="Birren B."/>
        </authorList>
    </citation>
    <scope>NUCLEOTIDE SEQUENCE</scope>
    <source>
        <strain evidence="1">25433</strain>
    </source>
</reference>
<feature type="non-terminal residue" evidence="1">
    <location>
        <position position="1"/>
    </location>
</feature>
<accession>X0KG24</accession>